<sequence length="124" mass="13768">MKPGPSPFARLTRTAATRLDHTPQALPGRSLSACPCCHQPMQSTASLCPHCRAEKHYGPVRRENLICSLCGLALILGLTRLLFPQLFAPFSLWVIPLMLAGLVAGFIFAQFRFAGDRWLHLRKD</sequence>
<keyword evidence="3" id="KW-1185">Reference proteome</keyword>
<evidence type="ECO:0000313" key="2">
    <source>
        <dbReference type="EMBL" id="MBA5726534.1"/>
    </source>
</evidence>
<keyword evidence="1" id="KW-0472">Membrane</keyword>
<comment type="caution">
    <text evidence="2">The sequence shown here is derived from an EMBL/GenBank/DDBJ whole genome shotgun (WGS) entry which is preliminary data.</text>
</comment>
<dbReference type="EMBL" id="PDLY01000001">
    <property type="protein sequence ID" value="MBA5726534.1"/>
    <property type="molecule type" value="Genomic_DNA"/>
</dbReference>
<keyword evidence="1" id="KW-0812">Transmembrane</keyword>
<feature type="transmembrane region" description="Helical" evidence="1">
    <location>
        <begin position="93"/>
        <end position="114"/>
    </location>
</feature>
<proteinExistence type="predicted"/>
<evidence type="ECO:0000256" key="1">
    <source>
        <dbReference type="SAM" id="Phobius"/>
    </source>
</evidence>
<reference evidence="2 3" key="1">
    <citation type="submission" date="2017-10" db="EMBL/GenBank/DDBJ databases">
        <authorList>
            <person name="Jakob F."/>
        </authorList>
    </citation>
    <scope>NUCLEOTIDE SEQUENCE [LARGE SCALE GENOMIC DNA]</scope>
    <source>
        <strain evidence="2 3">TMW 2.1889</strain>
    </source>
</reference>
<dbReference type="Proteomes" id="UP000765338">
    <property type="component" value="Unassembled WGS sequence"/>
</dbReference>
<name>A0ABR5ZQS8_9PROT</name>
<keyword evidence="1" id="KW-1133">Transmembrane helix</keyword>
<protein>
    <recommendedName>
        <fullName evidence="4">C2H2-type domain-containing protein</fullName>
    </recommendedName>
</protein>
<dbReference type="RefSeq" id="WP_182040153.1">
    <property type="nucleotide sequence ID" value="NZ_PDLY01000001.1"/>
</dbReference>
<gene>
    <name evidence="2" type="ORF">CPA56_00790</name>
</gene>
<accession>A0ABR5ZQS8</accession>
<evidence type="ECO:0008006" key="4">
    <source>
        <dbReference type="Google" id="ProtNLM"/>
    </source>
</evidence>
<evidence type="ECO:0000313" key="3">
    <source>
        <dbReference type="Proteomes" id="UP000765338"/>
    </source>
</evidence>
<organism evidence="2 3">
    <name type="scientific">Bombella mellum</name>
    <dbReference type="NCBI Taxonomy" id="2039288"/>
    <lineage>
        <taxon>Bacteria</taxon>
        <taxon>Pseudomonadati</taxon>
        <taxon>Pseudomonadota</taxon>
        <taxon>Alphaproteobacteria</taxon>
        <taxon>Acetobacterales</taxon>
        <taxon>Acetobacteraceae</taxon>
        <taxon>Bombella</taxon>
    </lineage>
</organism>
<feature type="transmembrane region" description="Helical" evidence="1">
    <location>
        <begin position="65"/>
        <end position="87"/>
    </location>
</feature>